<proteinExistence type="predicted"/>
<dbReference type="Proteomes" id="UP001524499">
    <property type="component" value="Unassembled WGS sequence"/>
</dbReference>
<protein>
    <submittedName>
        <fullName evidence="1">Uncharacterized protein</fullName>
    </submittedName>
</protein>
<name>A0ABT1TKS4_9GAMM</name>
<organism evidence="1 2">
    <name type="scientific">Methylomonas subterranea</name>
    <dbReference type="NCBI Taxonomy" id="2952225"/>
    <lineage>
        <taxon>Bacteria</taxon>
        <taxon>Pseudomonadati</taxon>
        <taxon>Pseudomonadota</taxon>
        <taxon>Gammaproteobacteria</taxon>
        <taxon>Methylococcales</taxon>
        <taxon>Methylococcaceae</taxon>
        <taxon>Methylomonas</taxon>
    </lineage>
</organism>
<comment type="caution">
    <text evidence="1">The sequence shown here is derived from an EMBL/GenBank/DDBJ whole genome shotgun (WGS) entry which is preliminary data.</text>
</comment>
<dbReference type="EMBL" id="JANIBJ010000047">
    <property type="protein sequence ID" value="MCQ8106077.1"/>
    <property type="molecule type" value="Genomic_DNA"/>
</dbReference>
<dbReference type="RefSeq" id="WP_256604134.1">
    <property type="nucleotide sequence ID" value="NZ_JANIBJ010000047.1"/>
</dbReference>
<evidence type="ECO:0000313" key="2">
    <source>
        <dbReference type="Proteomes" id="UP001524499"/>
    </source>
</evidence>
<reference evidence="1 2" key="1">
    <citation type="submission" date="2022-07" db="EMBL/GenBank/DDBJ databases">
        <title>Methylomonas rivi sp. nov., Methylomonas rosea sp. nov., Methylomonas aureus sp. nov. and Methylomonas subterranea sp. nov., four novel methanotrophs isolated from a freshwater creek and the deep terrestrial subsurface.</title>
        <authorList>
            <person name="Abin C."/>
            <person name="Sankaranarayanan K."/>
            <person name="Garner C."/>
            <person name="Sindelar R."/>
            <person name="Kotary K."/>
            <person name="Garner R."/>
            <person name="Barclay S."/>
            <person name="Lawson P."/>
            <person name="Krumholz L."/>
        </authorList>
    </citation>
    <scope>NUCLEOTIDE SEQUENCE [LARGE SCALE GENOMIC DNA]</scope>
    <source>
        <strain evidence="1 2">SURF-2</strain>
    </source>
</reference>
<evidence type="ECO:0000313" key="1">
    <source>
        <dbReference type="EMBL" id="MCQ8106077.1"/>
    </source>
</evidence>
<sequence length="123" mass="13824">MSSTAAFPIENFEDYCNNLKRVGIDPGYVMYTNSHAGNKQPAARLISAHQLEAAQAYIDSPSDETFVHLVRLGALFDTEWDRNTQHWQIISFAGWEVLHKAFNHLHAKSGQALMELTGLSDFT</sequence>
<accession>A0ABT1TKS4</accession>
<gene>
    <name evidence="1" type="ORF">NP590_18350</name>
</gene>
<keyword evidence="2" id="KW-1185">Reference proteome</keyword>